<dbReference type="Proteomes" id="UP001500542">
    <property type="component" value="Unassembled WGS sequence"/>
</dbReference>
<keyword evidence="2" id="KW-1185">Reference proteome</keyword>
<protein>
    <recommendedName>
        <fullName evidence="3">HEAT repeat protein</fullName>
    </recommendedName>
</protein>
<proteinExistence type="predicted"/>
<comment type="caution">
    <text evidence="1">The sequence shown here is derived from an EMBL/GenBank/DDBJ whole genome shotgun (WGS) entry which is preliminary data.</text>
</comment>
<evidence type="ECO:0000313" key="1">
    <source>
        <dbReference type="EMBL" id="GAA0953481.1"/>
    </source>
</evidence>
<evidence type="ECO:0000313" key="2">
    <source>
        <dbReference type="Proteomes" id="UP001500542"/>
    </source>
</evidence>
<dbReference type="RefSeq" id="WP_343977013.1">
    <property type="nucleotide sequence ID" value="NZ_BAAAHK010000014.1"/>
</dbReference>
<reference evidence="1 2" key="1">
    <citation type="journal article" date="2019" name="Int. J. Syst. Evol. Microbiol.">
        <title>The Global Catalogue of Microorganisms (GCM) 10K type strain sequencing project: providing services to taxonomists for standard genome sequencing and annotation.</title>
        <authorList>
            <consortium name="The Broad Institute Genomics Platform"/>
            <consortium name="The Broad Institute Genome Sequencing Center for Infectious Disease"/>
            <person name="Wu L."/>
            <person name="Ma J."/>
        </authorList>
    </citation>
    <scope>NUCLEOTIDE SEQUENCE [LARGE SCALE GENOMIC DNA]</scope>
    <source>
        <strain evidence="1 2">JCM 10977</strain>
    </source>
</reference>
<dbReference type="SUPFAM" id="SSF48371">
    <property type="entry name" value="ARM repeat"/>
    <property type="match status" value="1"/>
</dbReference>
<dbReference type="EMBL" id="BAAAHK010000014">
    <property type="protein sequence ID" value="GAA0953481.1"/>
    <property type="molecule type" value="Genomic_DNA"/>
</dbReference>
<gene>
    <name evidence="1" type="ORF">GCM10009554_57900</name>
</gene>
<accession>A0ABN1R8N8</accession>
<sequence length="1101" mass="120187">MRATELLTALDRLPYGERVRLVAHEARHSPDLTALITELDAGDTFARTIGLQLAQIGGDVEHVTKLLSDPQLQWRALAAAGRGVPVSDDALYNLYADAPAALRTRILGVIRRTRRQALATRLIEEQRERWGDHAAAGLLSSTDSATVERLLPDLAYTFSSGDWGRLAARHPEAVLDHAARTMPAETIYRTEWWNSVAHGVVAAIDSHPERVLELIKTAMPRYDLPSRVVSIIGRLADLDPAGLLQLLLAPDRARALSRALTPALRRRLYRFADDDLIALGRVLWPNLADLLSDLPPARRATIFEGVTTTIELGRTELSDDLLAVLPRALRHEQSRRMIELYQDRDPQRQWEYSAYLPYDEAFAHLGPQVGQPDARARAVIYRAVIASAGHSRDPESIEKALSWAARVRNDQDPVREAVLDAAASLPPSQLTNLHVDALQTLLTDALEARDLSWSSRASLNQLAETAVRQGALGNQSAVLDWGLQAQARLADSSGSVNLYGLIDGLPRGREVAVYEALKPYVEAAAKRQEFGLAFAIAEAFGRRGWAIEELHLVLEQAVWSNKEYTVDQAARLWLAPPATRSERVGRIIDREVGMARWDAVWAAVTEVRTDLLDPVLAAPDRIRRFTRNHPAWQVSPVALQRWLPRQYSRYAELVAAAANDARMPEWARSRAVSTLGRLPGVGRAALEPFLASELVVLQEAALGALAWIDQPELALPVLLSHAGDDRARVALYAASRAARFAKPSTLAETFQPVLLGEGVKVTSRKEAARLLGVLRAEGASAVLDEAWVGAHRDVRAAITSAASQHLLHEPEAWALLQEAVHDSPATAEALVQRAPLSIAAQYRSRYADLLIAVTNRPESPTVGAALRSLAGWAPYNPAVAPVCAAFITDLTNRSQNWNDAATALSAMIATGQGRDELISVVRLLIRLESNPDVPNAEADRDHPARLRLTVLMSRVQDAVDWNSKQPLVDAAAELVAPEYLALRVPPLIWAMETTAPIADLTAIADLVADRPTVIAAAADQLHRRLGSAQGHLPPGALLAPATQLAATGRAVDGHFALALIAASTDYAGWSPEWRALLINLRTHPVADVRYAALDLRTALES</sequence>
<dbReference type="InterPro" id="IPR016024">
    <property type="entry name" value="ARM-type_fold"/>
</dbReference>
<evidence type="ECO:0008006" key="3">
    <source>
        <dbReference type="Google" id="ProtNLM"/>
    </source>
</evidence>
<organism evidence="1 2">
    <name type="scientific">Kribbella koreensis</name>
    <dbReference type="NCBI Taxonomy" id="57909"/>
    <lineage>
        <taxon>Bacteria</taxon>
        <taxon>Bacillati</taxon>
        <taxon>Actinomycetota</taxon>
        <taxon>Actinomycetes</taxon>
        <taxon>Propionibacteriales</taxon>
        <taxon>Kribbellaceae</taxon>
        <taxon>Kribbella</taxon>
    </lineage>
</organism>
<name>A0ABN1R8N8_9ACTN</name>